<dbReference type="PANTHER" id="PTHR46577:SF1">
    <property type="entry name" value="HTH-TYPE TRANSCRIPTIONAL REGULATORY PROTEIN GABR"/>
    <property type="match status" value="1"/>
</dbReference>
<protein>
    <recommendedName>
        <fullName evidence="5">HTH gntR-type domain-containing protein</fullName>
    </recommendedName>
</protein>
<reference evidence="6" key="1">
    <citation type="journal article" date="2014" name="Front. Microbiol.">
        <title>High frequency of phylogenetically diverse reductive dehalogenase-homologous genes in deep subseafloor sedimentary metagenomes.</title>
        <authorList>
            <person name="Kawai M."/>
            <person name="Futagami T."/>
            <person name="Toyoda A."/>
            <person name="Takaki Y."/>
            <person name="Nishi S."/>
            <person name="Hori S."/>
            <person name="Arai W."/>
            <person name="Tsubouchi T."/>
            <person name="Morono Y."/>
            <person name="Uchiyama I."/>
            <person name="Ito T."/>
            <person name="Fujiyama A."/>
            <person name="Inagaki F."/>
            <person name="Takami H."/>
        </authorList>
    </citation>
    <scope>NUCLEOTIDE SEQUENCE</scope>
    <source>
        <strain evidence="6">Expedition CK06-06</strain>
    </source>
</reference>
<sequence>MELSLERDSLRDGRPVYRQIADHFLAEIECGRLAAGARLPAIRDLARSLEVNRDTVALAYDALTGAGAAESTVG</sequence>
<dbReference type="InterPro" id="IPR051446">
    <property type="entry name" value="HTH_trans_reg/aminotransferase"/>
</dbReference>
<dbReference type="InterPro" id="IPR036390">
    <property type="entry name" value="WH_DNA-bd_sf"/>
</dbReference>
<evidence type="ECO:0000256" key="2">
    <source>
        <dbReference type="ARBA" id="ARBA00023015"/>
    </source>
</evidence>
<evidence type="ECO:0000256" key="4">
    <source>
        <dbReference type="ARBA" id="ARBA00023163"/>
    </source>
</evidence>
<keyword evidence="1" id="KW-0663">Pyridoxal phosphate</keyword>
<dbReference type="EMBL" id="BARS01012108">
    <property type="protein sequence ID" value="GAF97147.1"/>
    <property type="molecule type" value="Genomic_DNA"/>
</dbReference>
<dbReference type="SUPFAM" id="SSF46785">
    <property type="entry name" value="Winged helix' DNA-binding domain"/>
    <property type="match status" value="1"/>
</dbReference>
<dbReference type="Gene3D" id="1.10.10.10">
    <property type="entry name" value="Winged helix-like DNA-binding domain superfamily/Winged helix DNA-binding domain"/>
    <property type="match status" value="1"/>
</dbReference>
<keyword evidence="3" id="KW-0238">DNA-binding</keyword>
<evidence type="ECO:0000256" key="3">
    <source>
        <dbReference type="ARBA" id="ARBA00023125"/>
    </source>
</evidence>
<dbReference type="GO" id="GO:0003700">
    <property type="term" value="F:DNA-binding transcription factor activity"/>
    <property type="evidence" value="ECO:0007669"/>
    <property type="project" value="InterPro"/>
</dbReference>
<dbReference type="AlphaFoldDB" id="X0U9X1"/>
<dbReference type="Pfam" id="PF00392">
    <property type="entry name" value="GntR"/>
    <property type="match status" value="1"/>
</dbReference>
<feature type="non-terminal residue" evidence="6">
    <location>
        <position position="74"/>
    </location>
</feature>
<dbReference type="PANTHER" id="PTHR46577">
    <property type="entry name" value="HTH-TYPE TRANSCRIPTIONAL REGULATORY PROTEIN GABR"/>
    <property type="match status" value="1"/>
</dbReference>
<gene>
    <name evidence="6" type="ORF">S01H1_21737</name>
</gene>
<organism evidence="6">
    <name type="scientific">marine sediment metagenome</name>
    <dbReference type="NCBI Taxonomy" id="412755"/>
    <lineage>
        <taxon>unclassified sequences</taxon>
        <taxon>metagenomes</taxon>
        <taxon>ecological metagenomes</taxon>
    </lineage>
</organism>
<dbReference type="InterPro" id="IPR036388">
    <property type="entry name" value="WH-like_DNA-bd_sf"/>
</dbReference>
<name>X0U9X1_9ZZZZ</name>
<keyword evidence="2" id="KW-0805">Transcription regulation</keyword>
<evidence type="ECO:0000256" key="1">
    <source>
        <dbReference type="ARBA" id="ARBA00022898"/>
    </source>
</evidence>
<dbReference type="InterPro" id="IPR000524">
    <property type="entry name" value="Tscrpt_reg_HTH_GntR"/>
</dbReference>
<evidence type="ECO:0000259" key="5">
    <source>
        <dbReference type="PROSITE" id="PS50949"/>
    </source>
</evidence>
<feature type="domain" description="HTH gntR-type" evidence="5">
    <location>
        <begin position="14"/>
        <end position="74"/>
    </location>
</feature>
<proteinExistence type="predicted"/>
<dbReference type="PROSITE" id="PS50949">
    <property type="entry name" value="HTH_GNTR"/>
    <property type="match status" value="1"/>
</dbReference>
<comment type="caution">
    <text evidence="6">The sequence shown here is derived from an EMBL/GenBank/DDBJ whole genome shotgun (WGS) entry which is preliminary data.</text>
</comment>
<accession>X0U9X1</accession>
<dbReference type="GO" id="GO:0003677">
    <property type="term" value="F:DNA binding"/>
    <property type="evidence" value="ECO:0007669"/>
    <property type="project" value="UniProtKB-KW"/>
</dbReference>
<evidence type="ECO:0000313" key="6">
    <source>
        <dbReference type="EMBL" id="GAF97147.1"/>
    </source>
</evidence>
<keyword evidence="4" id="KW-0804">Transcription</keyword>